<name>A0ABV6SDH3_9SPHN</name>
<sequence length="147" mass="15764">MQAELDKLCLQYDTILRTMPAGALRTQEMNRILVKLRALGPSTSGRIDALKRSGSAGSRLAAVAMMQMEPEMADLPWLLDRFSSEAPFVFYHAALALVNAANAESGPDRGGVAEFARQALAIVEDHLKPDEATVAVLRALIEGGANA</sequence>
<proteinExistence type="predicted"/>
<dbReference type="EMBL" id="JBHLTM010000085">
    <property type="protein sequence ID" value="MFC0687296.1"/>
    <property type="molecule type" value="Genomic_DNA"/>
</dbReference>
<evidence type="ECO:0000313" key="2">
    <source>
        <dbReference type="Proteomes" id="UP001589858"/>
    </source>
</evidence>
<reference evidence="1 2" key="1">
    <citation type="submission" date="2024-09" db="EMBL/GenBank/DDBJ databases">
        <authorList>
            <person name="Sun Q."/>
            <person name="Mori K."/>
        </authorList>
    </citation>
    <scope>NUCLEOTIDE SEQUENCE [LARGE SCALE GENOMIC DNA]</scope>
    <source>
        <strain evidence="1 2">CICC 11035S</strain>
    </source>
</reference>
<organism evidence="1 2">
    <name type="scientific">Novosphingobium clariflavum</name>
    <dbReference type="NCBI Taxonomy" id="2029884"/>
    <lineage>
        <taxon>Bacteria</taxon>
        <taxon>Pseudomonadati</taxon>
        <taxon>Pseudomonadota</taxon>
        <taxon>Alphaproteobacteria</taxon>
        <taxon>Sphingomonadales</taxon>
        <taxon>Sphingomonadaceae</taxon>
        <taxon>Novosphingobium</taxon>
    </lineage>
</organism>
<accession>A0ABV6SDH3</accession>
<comment type="caution">
    <text evidence="1">The sequence shown here is derived from an EMBL/GenBank/DDBJ whole genome shotgun (WGS) entry which is preliminary data.</text>
</comment>
<keyword evidence="2" id="KW-1185">Reference proteome</keyword>
<gene>
    <name evidence="1" type="ORF">ACFFF8_22160</name>
</gene>
<dbReference type="Proteomes" id="UP001589858">
    <property type="component" value="Unassembled WGS sequence"/>
</dbReference>
<dbReference type="RefSeq" id="WP_267219831.1">
    <property type="nucleotide sequence ID" value="NZ_JAPCWC010000005.1"/>
</dbReference>
<evidence type="ECO:0008006" key="3">
    <source>
        <dbReference type="Google" id="ProtNLM"/>
    </source>
</evidence>
<protein>
    <recommendedName>
        <fullName evidence="3">DUF892 domain-containing protein</fullName>
    </recommendedName>
</protein>
<evidence type="ECO:0000313" key="1">
    <source>
        <dbReference type="EMBL" id="MFC0687296.1"/>
    </source>
</evidence>